<keyword evidence="2" id="KW-0805">Transcription regulation</keyword>
<dbReference type="InterPro" id="IPR013325">
    <property type="entry name" value="RNA_pol_sigma_r2"/>
</dbReference>
<dbReference type="InterPro" id="IPR036388">
    <property type="entry name" value="WH-like_DNA-bd_sf"/>
</dbReference>
<accession>A0A7X5R297</accession>
<dbReference type="RefSeq" id="WP_167150672.1">
    <property type="nucleotide sequence ID" value="NZ_JAAMOX010000002.1"/>
</dbReference>
<dbReference type="Pfam" id="PF08281">
    <property type="entry name" value="Sigma70_r4_2"/>
    <property type="match status" value="1"/>
</dbReference>
<gene>
    <name evidence="11" type="ORF">FHX76_002170</name>
</gene>
<evidence type="ECO:0000256" key="4">
    <source>
        <dbReference type="ARBA" id="ARBA00023125"/>
    </source>
</evidence>
<keyword evidence="12" id="KW-1185">Reference proteome</keyword>
<comment type="similarity">
    <text evidence="1">Belongs to the sigma-70 factor family. ECF subfamily.</text>
</comment>
<feature type="compositionally biased region" description="Low complexity" evidence="6">
    <location>
        <begin position="551"/>
        <end position="568"/>
    </location>
</feature>
<feature type="domain" description="RNA polymerase sigma-70 region 2" evidence="8">
    <location>
        <begin position="22"/>
        <end position="85"/>
    </location>
</feature>
<dbReference type="EMBL" id="JAAMOX010000002">
    <property type="protein sequence ID" value="NIH54274.1"/>
    <property type="molecule type" value="Genomic_DNA"/>
</dbReference>
<keyword evidence="5" id="KW-0804">Transcription</keyword>
<feature type="compositionally biased region" description="Low complexity" evidence="6">
    <location>
        <begin position="598"/>
        <end position="608"/>
    </location>
</feature>
<keyword evidence="7" id="KW-1133">Transmembrane helix</keyword>
<dbReference type="Pfam" id="PF04542">
    <property type="entry name" value="Sigma70_r2"/>
    <property type="match status" value="1"/>
</dbReference>
<evidence type="ECO:0000259" key="10">
    <source>
        <dbReference type="Pfam" id="PF13490"/>
    </source>
</evidence>
<evidence type="ECO:0000256" key="6">
    <source>
        <dbReference type="SAM" id="MobiDB-lite"/>
    </source>
</evidence>
<dbReference type="GO" id="GO:0016987">
    <property type="term" value="F:sigma factor activity"/>
    <property type="evidence" value="ECO:0007669"/>
    <property type="project" value="UniProtKB-KW"/>
</dbReference>
<dbReference type="InterPro" id="IPR039425">
    <property type="entry name" value="RNA_pol_sigma-70-like"/>
</dbReference>
<keyword evidence="3" id="KW-0731">Sigma factor</keyword>
<comment type="caution">
    <text evidence="11">The sequence shown here is derived from an EMBL/GenBank/DDBJ whole genome shotgun (WGS) entry which is preliminary data.</text>
</comment>
<dbReference type="GO" id="GO:0003677">
    <property type="term" value="F:DNA binding"/>
    <property type="evidence" value="ECO:0007669"/>
    <property type="project" value="UniProtKB-KW"/>
</dbReference>
<dbReference type="AlphaFoldDB" id="A0A7X5R297"/>
<dbReference type="InterPro" id="IPR013324">
    <property type="entry name" value="RNA_pol_sigma_r3/r4-like"/>
</dbReference>
<feature type="domain" description="Putative zinc-finger" evidence="10">
    <location>
        <begin position="187"/>
        <end position="221"/>
    </location>
</feature>
<feature type="compositionally biased region" description="Pro residues" evidence="6">
    <location>
        <begin position="404"/>
        <end position="441"/>
    </location>
</feature>
<keyword evidence="7" id="KW-0812">Transmembrane</keyword>
<evidence type="ECO:0000313" key="12">
    <source>
        <dbReference type="Proteomes" id="UP000541033"/>
    </source>
</evidence>
<reference evidence="11 12" key="1">
    <citation type="submission" date="2020-02" db="EMBL/GenBank/DDBJ databases">
        <title>Sequencing the genomes of 1000 actinobacteria strains.</title>
        <authorList>
            <person name="Klenk H.-P."/>
        </authorList>
    </citation>
    <scope>NUCLEOTIDE SEQUENCE [LARGE SCALE GENOMIC DNA]</scope>
    <source>
        <strain evidence="11 12">DSM 27960</strain>
    </source>
</reference>
<dbReference type="InterPro" id="IPR014284">
    <property type="entry name" value="RNA_pol_sigma-70_dom"/>
</dbReference>
<evidence type="ECO:0000256" key="2">
    <source>
        <dbReference type="ARBA" id="ARBA00023015"/>
    </source>
</evidence>
<dbReference type="Proteomes" id="UP000541033">
    <property type="component" value="Unassembled WGS sequence"/>
</dbReference>
<evidence type="ECO:0000256" key="1">
    <source>
        <dbReference type="ARBA" id="ARBA00010641"/>
    </source>
</evidence>
<dbReference type="SUPFAM" id="SSF88659">
    <property type="entry name" value="Sigma3 and sigma4 domains of RNA polymerase sigma factors"/>
    <property type="match status" value="1"/>
</dbReference>
<name>A0A7X5R297_9MICO</name>
<keyword evidence="7" id="KW-0472">Membrane</keyword>
<dbReference type="InterPro" id="IPR013249">
    <property type="entry name" value="RNA_pol_sigma70_r4_t2"/>
</dbReference>
<dbReference type="NCBIfam" id="TIGR02937">
    <property type="entry name" value="sigma70-ECF"/>
    <property type="match status" value="1"/>
</dbReference>
<dbReference type="PANTHER" id="PTHR43133:SF8">
    <property type="entry name" value="RNA POLYMERASE SIGMA FACTOR HI_1459-RELATED"/>
    <property type="match status" value="1"/>
</dbReference>
<evidence type="ECO:0000256" key="7">
    <source>
        <dbReference type="SAM" id="Phobius"/>
    </source>
</evidence>
<evidence type="ECO:0000256" key="5">
    <source>
        <dbReference type="ARBA" id="ARBA00023163"/>
    </source>
</evidence>
<dbReference type="Gene3D" id="1.10.1740.10">
    <property type="match status" value="1"/>
</dbReference>
<dbReference type="InterPro" id="IPR007627">
    <property type="entry name" value="RNA_pol_sigma70_r2"/>
</dbReference>
<feature type="region of interest" description="Disordered" evidence="6">
    <location>
        <begin position="551"/>
        <end position="664"/>
    </location>
</feature>
<dbReference type="GO" id="GO:0006352">
    <property type="term" value="P:DNA-templated transcription initiation"/>
    <property type="evidence" value="ECO:0007669"/>
    <property type="project" value="InterPro"/>
</dbReference>
<sequence>MQSDAELLSAVRSGDAAAFGAIYERHNQSVTLTARKYERDPNRADDLVSEAFARLLRLLQEGKGPTETVRQYLYVIVRNLANDHVVDIRSSDAFDELEDTMADASTTDVAQLEVLNQTIVTNAFNSLPDRWQNILWMVDVEGMKPAAAAQHFGMTANSCSALLHRARGALAEAYLGAHLTARVSEDCSKYVNQLPAYVRSTLSKSRVLPLRKHLESCEDCRVAEAEIRDTSLVLRAVIAPLLVGGVVAGSLWPASATGASAAVIAGAGASAGVAGGAGAGGAGGSSGGAGATGGFLSGLVASQGVLIGAGAAVALGVAAAIAVPIAINSGNDQPGSSAIAAERPADIASSAADDEDASSDGSATPAPPEKSPEPEVVPTTEVPGAIPTVPYVPTPSVPNAEPAPEAPVPPVAPPTTPTTPPTTPPVVPPVDPPIIPPVDPPVSPDAAVVNVGQFSGAEAGTIQTLSVSAESKRFEFNPRGAFTVTLVGGVFTSSQMTSSDNWWACSVAQDPSQMTCSQVYSIFHNTSSFEFQFEVTGAVGTQVVATITPSNTHTTSTTKTKTTQATITEPAINPVPLEETDPDLQGASSTTFGSEPIAQAAASAALPADTTQIASDEPTAAVDDSQATAQEPSAELPQASQEDAQPEPVDAGAASAEGTDAVAP</sequence>
<proteinExistence type="inferred from homology"/>
<evidence type="ECO:0000313" key="11">
    <source>
        <dbReference type="EMBL" id="NIH54274.1"/>
    </source>
</evidence>
<dbReference type="InterPro" id="IPR027383">
    <property type="entry name" value="Znf_put"/>
</dbReference>
<dbReference type="Gene3D" id="1.10.10.10">
    <property type="entry name" value="Winged helix-like DNA-binding domain superfamily/Winged helix DNA-binding domain"/>
    <property type="match status" value="1"/>
</dbReference>
<evidence type="ECO:0000256" key="3">
    <source>
        <dbReference type="ARBA" id="ARBA00023082"/>
    </source>
</evidence>
<feature type="transmembrane region" description="Helical" evidence="7">
    <location>
        <begin position="232"/>
        <end position="252"/>
    </location>
</feature>
<organism evidence="11 12">
    <name type="scientific">Lysinibacter cavernae</name>
    <dbReference type="NCBI Taxonomy" id="1640652"/>
    <lineage>
        <taxon>Bacteria</taxon>
        <taxon>Bacillati</taxon>
        <taxon>Actinomycetota</taxon>
        <taxon>Actinomycetes</taxon>
        <taxon>Micrococcales</taxon>
        <taxon>Microbacteriaceae</taxon>
        <taxon>Lysinibacter</taxon>
    </lineage>
</organism>
<feature type="compositionally biased region" description="Low complexity" evidence="6">
    <location>
        <begin position="374"/>
        <end position="389"/>
    </location>
</feature>
<dbReference type="Pfam" id="PF13490">
    <property type="entry name" value="zf-HC2"/>
    <property type="match status" value="1"/>
</dbReference>
<keyword evidence="4" id="KW-0238">DNA-binding</keyword>
<feature type="transmembrane region" description="Helical" evidence="7">
    <location>
        <begin position="305"/>
        <end position="327"/>
    </location>
</feature>
<dbReference type="PANTHER" id="PTHR43133">
    <property type="entry name" value="RNA POLYMERASE ECF-TYPE SIGMA FACTO"/>
    <property type="match status" value="1"/>
</dbReference>
<evidence type="ECO:0000259" key="9">
    <source>
        <dbReference type="Pfam" id="PF08281"/>
    </source>
</evidence>
<dbReference type="SUPFAM" id="SSF88946">
    <property type="entry name" value="Sigma2 domain of RNA polymerase sigma factors"/>
    <property type="match status" value="1"/>
</dbReference>
<feature type="region of interest" description="Disordered" evidence="6">
    <location>
        <begin position="347"/>
        <end position="441"/>
    </location>
</feature>
<feature type="domain" description="RNA polymerase sigma factor 70 region 4 type 2" evidence="9">
    <location>
        <begin position="120"/>
        <end position="170"/>
    </location>
</feature>
<evidence type="ECO:0000259" key="8">
    <source>
        <dbReference type="Pfam" id="PF04542"/>
    </source>
</evidence>
<protein>
    <submittedName>
        <fullName evidence="11">RNA polymerase sigma factor (Sigma-70 family)</fullName>
    </submittedName>
</protein>